<accession>A0A4U8U8K7</accession>
<dbReference type="NCBIfam" id="NF011650">
    <property type="entry name" value="PRK15068.1"/>
    <property type="match status" value="1"/>
</dbReference>
<dbReference type="Gene3D" id="3.40.50.150">
    <property type="entry name" value="Vaccinia Virus protein VP39"/>
    <property type="match status" value="1"/>
</dbReference>
<dbReference type="RefSeq" id="WP_034579043.1">
    <property type="nucleotide sequence ID" value="NZ_FZMS01000027.1"/>
</dbReference>
<dbReference type="Proteomes" id="UP000029857">
    <property type="component" value="Unassembled WGS sequence"/>
</dbReference>
<proteinExistence type="predicted"/>
<name>A0A4U8U8K7_9HELI</name>
<protein>
    <submittedName>
        <fullName evidence="1">tRNA 5-methoxyuridine(34)/uridine 5-oxyacetic acid(34) synthase CmoB</fullName>
    </submittedName>
</protein>
<organism evidence="1 2">
    <name type="scientific">Helicobacter bilis</name>
    <dbReference type="NCBI Taxonomy" id="37372"/>
    <lineage>
        <taxon>Bacteria</taxon>
        <taxon>Pseudomonadati</taxon>
        <taxon>Campylobacterota</taxon>
        <taxon>Epsilonproteobacteria</taxon>
        <taxon>Campylobacterales</taxon>
        <taxon>Helicobacteraceae</taxon>
        <taxon>Helicobacter</taxon>
    </lineage>
</organism>
<evidence type="ECO:0000313" key="2">
    <source>
        <dbReference type="Proteomes" id="UP000029857"/>
    </source>
</evidence>
<evidence type="ECO:0000313" key="1">
    <source>
        <dbReference type="EMBL" id="TLE10497.1"/>
    </source>
</evidence>
<dbReference type="EMBL" id="JRPJ02000016">
    <property type="protein sequence ID" value="TLE10497.1"/>
    <property type="molecule type" value="Genomic_DNA"/>
</dbReference>
<dbReference type="InterPro" id="IPR029063">
    <property type="entry name" value="SAM-dependent_MTases_sf"/>
</dbReference>
<dbReference type="CDD" id="cd02440">
    <property type="entry name" value="AdoMet_MTases"/>
    <property type="match status" value="1"/>
</dbReference>
<dbReference type="SUPFAM" id="SSF53335">
    <property type="entry name" value="S-adenosyl-L-methionine-dependent methyltransferases"/>
    <property type="match status" value="1"/>
</dbReference>
<reference evidence="1 2" key="1">
    <citation type="journal article" date="2014" name="Genome Announc.">
        <title>Draft genome sequences of eight enterohepatic helicobacter species isolated from both laboratory and wild rodents.</title>
        <authorList>
            <person name="Sheh A."/>
            <person name="Shen Z."/>
            <person name="Fox J.G."/>
        </authorList>
    </citation>
    <scope>NUCLEOTIDE SEQUENCE [LARGE SCALE GENOMIC DNA]</scope>
    <source>
        <strain evidence="1 2">ATCC 49320</strain>
    </source>
</reference>
<sequence>MKKDLAAKDSSLKDLCKKDPILSTWSEKELNALKSYSEILYKLLTLETKATYSISRLCDNNSLLYDSSNNKILESSDCHVERSETSKILESYPNGWVQGIGTQNSENLETKTTCHIDLERSEISKNLESKNHNPNLTQILESTDLTKNTESKNPAKEALSLYFHNISYNEFQTLQDLALDLKPWRKGPFCLYGAENNSQFYIDSEWQSNKKMKLILQALDTIGYNLKDKVVLDVGCNNGYYMFDLALRGVKHISGIDPIAIFFLQFYFIHKLTNISHCTFRLLGVQDVLQLNTKYDLILCLGVLYHRKEPLQTLKQLKSILAPNGILLLETLILQDKAATCLCPYPTYAKMPNVFYIFSPQALQNLSLHAGFKSCEILSYSYTDNTEQRSTDFIDKKSLGDYLTPTQTIEGYPPACRGIFVLS</sequence>
<gene>
    <name evidence="1" type="primary">cmoB</name>
    <name evidence="1" type="ORF">LS79_005600</name>
</gene>
<dbReference type="PANTHER" id="PTHR43861">
    <property type="entry name" value="TRANS-ACONITATE 2-METHYLTRANSFERASE-RELATED"/>
    <property type="match status" value="1"/>
</dbReference>
<comment type="caution">
    <text evidence="1">The sequence shown here is derived from an EMBL/GenBank/DDBJ whole genome shotgun (WGS) entry which is preliminary data.</text>
</comment>
<dbReference type="AlphaFoldDB" id="A0A4U8U8K7"/>
<dbReference type="InterPro" id="IPR027555">
    <property type="entry name" value="Mo5U34_MeTrfas-like"/>
</dbReference>
<dbReference type="Pfam" id="PF08003">
    <property type="entry name" value="Methyltransf_9"/>
    <property type="match status" value="1"/>
</dbReference>